<dbReference type="Pfam" id="PF01124">
    <property type="entry name" value="MAPEG"/>
    <property type="match status" value="1"/>
</dbReference>
<sequence length="155" mass="17427">MVSPIPTLLTTQFLLSHLLQSPRLPRRSLHKTSNVAPRQDLTHFPTKDLSPSTINMLLRWEAAQQNAMDNFPIFVAAVLFASFKGVSEDTVASAGWCYVGARLAYWVSYVVVERVKWSFARSVFWWVGNGVCFWLLREGGRAWVDGGIGVRGEGR</sequence>
<evidence type="ECO:0000256" key="2">
    <source>
        <dbReference type="ARBA" id="ARBA00022692"/>
    </source>
</evidence>
<gene>
    <name evidence="5" type="ORF">OCU04_009489</name>
</gene>
<protein>
    <submittedName>
        <fullName evidence="5">Uncharacterized protein</fullName>
    </submittedName>
</protein>
<dbReference type="Gene3D" id="1.20.120.550">
    <property type="entry name" value="Membrane associated eicosanoid/glutathione metabolism-like domain"/>
    <property type="match status" value="1"/>
</dbReference>
<dbReference type="AlphaFoldDB" id="A0A9X0AGC4"/>
<keyword evidence="4" id="KW-0472">Membrane</keyword>
<keyword evidence="6" id="KW-1185">Reference proteome</keyword>
<organism evidence="5 6">
    <name type="scientific">Sclerotinia nivalis</name>
    <dbReference type="NCBI Taxonomy" id="352851"/>
    <lineage>
        <taxon>Eukaryota</taxon>
        <taxon>Fungi</taxon>
        <taxon>Dikarya</taxon>
        <taxon>Ascomycota</taxon>
        <taxon>Pezizomycotina</taxon>
        <taxon>Leotiomycetes</taxon>
        <taxon>Helotiales</taxon>
        <taxon>Sclerotiniaceae</taxon>
        <taxon>Sclerotinia</taxon>
    </lineage>
</organism>
<dbReference type="InterPro" id="IPR023352">
    <property type="entry name" value="MAPEG-like_dom_sf"/>
</dbReference>
<name>A0A9X0AGC4_9HELO</name>
<keyword evidence="3" id="KW-1133">Transmembrane helix</keyword>
<accession>A0A9X0AGC4</accession>
<dbReference type="InterPro" id="IPR001129">
    <property type="entry name" value="Membr-assoc_MAPEG"/>
</dbReference>
<keyword evidence="2" id="KW-0812">Transmembrane</keyword>
<comment type="subcellular location">
    <subcellularLocation>
        <location evidence="1">Membrane</location>
    </subcellularLocation>
</comment>
<comment type="caution">
    <text evidence="5">The sequence shown here is derived from an EMBL/GenBank/DDBJ whole genome shotgun (WGS) entry which is preliminary data.</text>
</comment>
<dbReference type="PANTHER" id="PTHR35371:SF2">
    <property type="entry name" value="MAPEG FAMILY PROTEIN"/>
    <property type="match status" value="1"/>
</dbReference>
<dbReference type="Proteomes" id="UP001152300">
    <property type="component" value="Unassembled WGS sequence"/>
</dbReference>
<evidence type="ECO:0000256" key="4">
    <source>
        <dbReference type="ARBA" id="ARBA00023136"/>
    </source>
</evidence>
<evidence type="ECO:0000256" key="3">
    <source>
        <dbReference type="ARBA" id="ARBA00022989"/>
    </source>
</evidence>
<dbReference type="SUPFAM" id="SSF161084">
    <property type="entry name" value="MAPEG domain-like"/>
    <property type="match status" value="1"/>
</dbReference>
<evidence type="ECO:0000313" key="6">
    <source>
        <dbReference type="Proteomes" id="UP001152300"/>
    </source>
</evidence>
<proteinExistence type="predicted"/>
<reference evidence="5" key="1">
    <citation type="submission" date="2022-11" db="EMBL/GenBank/DDBJ databases">
        <title>Genome Resource of Sclerotinia nivalis Strain SnTB1, a Plant Pathogen Isolated from American Ginseng.</title>
        <authorList>
            <person name="Fan S."/>
        </authorList>
    </citation>
    <scope>NUCLEOTIDE SEQUENCE</scope>
    <source>
        <strain evidence="5">SnTB1</strain>
    </source>
</reference>
<evidence type="ECO:0000313" key="5">
    <source>
        <dbReference type="EMBL" id="KAJ8061688.1"/>
    </source>
</evidence>
<dbReference type="OrthoDB" id="2122304at2759"/>
<dbReference type="GO" id="GO:0016020">
    <property type="term" value="C:membrane"/>
    <property type="evidence" value="ECO:0007669"/>
    <property type="project" value="UniProtKB-SubCell"/>
</dbReference>
<dbReference type="EMBL" id="JAPEIS010000011">
    <property type="protein sequence ID" value="KAJ8061688.1"/>
    <property type="molecule type" value="Genomic_DNA"/>
</dbReference>
<evidence type="ECO:0000256" key="1">
    <source>
        <dbReference type="ARBA" id="ARBA00004370"/>
    </source>
</evidence>
<dbReference type="PANTHER" id="PTHR35371">
    <property type="entry name" value="INNER MEMBRANE PROTEIN"/>
    <property type="match status" value="1"/>
</dbReference>